<feature type="compositionally biased region" description="Low complexity" evidence="1">
    <location>
        <begin position="180"/>
        <end position="192"/>
    </location>
</feature>
<organism evidence="2">
    <name type="scientific">Homo sapiens</name>
    <name type="common">Human</name>
    <dbReference type="NCBI Taxonomy" id="9606"/>
    <lineage>
        <taxon>Eukaryota</taxon>
        <taxon>Metazoa</taxon>
        <taxon>Chordata</taxon>
        <taxon>Craniata</taxon>
        <taxon>Vertebrata</taxon>
        <taxon>Euteleostomi</taxon>
        <taxon>Mammalia</taxon>
        <taxon>Eutheria</taxon>
        <taxon>Euarchontoglires</taxon>
        <taxon>Primates</taxon>
        <taxon>Haplorrhini</taxon>
        <taxon>Catarrhini</taxon>
        <taxon>Hominidae</taxon>
        <taxon>Homo</taxon>
    </lineage>
</organism>
<name>Q6ZTZ0_HUMAN</name>
<dbReference type="EMBL" id="AK126095">
    <property type="protein sequence ID" value="BAC86437.1"/>
    <property type="molecule type" value="mRNA"/>
</dbReference>
<evidence type="ECO:0000256" key="1">
    <source>
        <dbReference type="SAM" id="MobiDB-lite"/>
    </source>
</evidence>
<proteinExistence type="evidence at transcript level"/>
<sequence>MPGRTGLAGEMPVGWGPGRAGASEPNESTCAPEALDGHLGVARREGPILGTLLGRGKGHCQALSQLGHCPSPAWNNYSGMMDIGVAPSRVGPSGHCGVLRSHSRPGELAVVMNHKVPRHRPVSSVGTELLWVRCAPKMVQLPICCLLLTPAPGIGPRAHGHLHTNLETRGLPRGTRESQQAEGEGEAIQEGRGACKRAQRKEGEGPRGPCVVRAGGVGWGTRQVAGEPPLVDCSTAGT</sequence>
<dbReference type="PhylomeDB" id="Q6ZTZ0"/>
<accession>Q6ZTZ0</accession>
<feature type="region of interest" description="Disordered" evidence="1">
    <location>
        <begin position="1"/>
        <end position="29"/>
    </location>
</feature>
<protein>
    <submittedName>
        <fullName evidence="2">cDNA FLJ44107 fis, clone TESTI4044296</fullName>
    </submittedName>
</protein>
<dbReference type="AlphaFoldDB" id="Q6ZTZ0"/>
<evidence type="ECO:0000313" key="2">
    <source>
        <dbReference type="EMBL" id="BAC86437.1"/>
    </source>
</evidence>
<feature type="region of interest" description="Disordered" evidence="1">
    <location>
        <begin position="159"/>
        <end position="238"/>
    </location>
</feature>
<dbReference type="BioGRID-ORCS" id="100131094">
    <property type="hits" value="7 hits in 216 CRISPR screens"/>
</dbReference>
<reference evidence="2" key="1">
    <citation type="submission" date="2003-07" db="EMBL/GenBank/DDBJ databases">
        <title>NEDO human cDNA sequencing project.</title>
        <authorList>
            <person name="Kawakami B."/>
            <person name="Sugiyama A."/>
            <person name="Takemoto M."/>
            <person name="Sugiyama T."/>
            <person name="Irie R."/>
            <person name="Otsuki T."/>
            <person name="Sato H."/>
            <person name="Wakamatsu A."/>
            <person name="Ishii S."/>
            <person name="Yamamoto J."/>
            <person name="Isono Y."/>
            <person name="Kawai-Hio Y."/>
            <person name="Saito K."/>
            <person name="Nishikawa T."/>
            <person name="Kimura K."/>
            <person name="Yamashita H."/>
            <person name="Matsuo K."/>
            <person name="Nakamura Y."/>
            <person name="Sekine M."/>
            <person name="Kikuchi H."/>
            <person name="Kanda K."/>
            <person name="Wagatsuma M."/>
            <person name="Murakawa K."/>
            <person name="Kanehori K."/>
            <person name="Takahashi-Fujii A."/>
            <person name="Oshima A."/>
            <person name="Suzuki Y."/>
            <person name="Sugano S."/>
            <person name="Nagahari K."/>
            <person name="Masuho Y."/>
            <person name="Nagai K."/>
            <person name="Isogai T."/>
        </authorList>
    </citation>
    <scope>NUCLEOTIDE SEQUENCE</scope>
    <source>
        <tissue evidence="2">Testis</tissue>
    </source>
</reference>